<reference evidence="3" key="1">
    <citation type="submission" date="2010-04" db="EMBL/GenBank/DDBJ databases">
        <title>Complete sequence of chromosome 2 of Burkholderia sp. CCGE1002.</title>
        <authorList>
            <consortium name="US DOE Joint Genome Institute"/>
            <person name="Lucas S."/>
            <person name="Copeland A."/>
            <person name="Lapidus A."/>
            <person name="Cheng J.-F."/>
            <person name="Bruce D."/>
            <person name="Goodwin L."/>
            <person name="Pitluck S."/>
            <person name="Chertkov O."/>
            <person name="Detter J.C."/>
            <person name="Han C."/>
            <person name="Tapia R."/>
            <person name="Land M."/>
            <person name="Hauser L."/>
            <person name="Kyrpides N."/>
            <person name="Ovchinnikova G."/>
            <person name="Martinez-Romero E."/>
            <person name="Hernandez M.A.R."/>
            <person name="Tiedje J.M."/>
            <person name="Woyke T."/>
        </authorList>
    </citation>
    <scope>NUCLEOTIDE SEQUENCE [LARGE SCALE GENOMIC DNA]</scope>
    <source>
        <strain evidence="3">CCGE1002</strain>
    </source>
</reference>
<dbReference type="HOGENOM" id="CLU_1432095_0_0_4"/>
<evidence type="ECO:0000313" key="3">
    <source>
        <dbReference type="Proteomes" id="UP000002190"/>
    </source>
</evidence>
<dbReference type="STRING" id="640511.BC1002_4922"/>
<proteinExistence type="predicted"/>
<protein>
    <submittedName>
        <fullName evidence="2">Uncharacterized protein</fullName>
    </submittedName>
</protein>
<gene>
    <name evidence="2" type="ordered locus">BC1002_4922</name>
</gene>
<organism evidence="2 3">
    <name type="scientific">Paraburkholderia atlantica</name>
    <dbReference type="NCBI Taxonomy" id="2654982"/>
    <lineage>
        <taxon>Bacteria</taxon>
        <taxon>Pseudomonadati</taxon>
        <taxon>Pseudomonadota</taxon>
        <taxon>Betaproteobacteria</taxon>
        <taxon>Burkholderiales</taxon>
        <taxon>Burkholderiaceae</taxon>
        <taxon>Paraburkholderia</taxon>
    </lineage>
</organism>
<dbReference type="Proteomes" id="UP000002190">
    <property type="component" value="Chromosome 2"/>
</dbReference>
<feature type="region of interest" description="Disordered" evidence="1">
    <location>
        <begin position="135"/>
        <end position="157"/>
    </location>
</feature>
<name>D5WDR9_PARAM</name>
<dbReference type="AlphaFoldDB" id="D5WDR9"/>
<sequence length="189" mass="21084">MDERPLCRSKRPDDLSWEWPLMAAGFNPSLASNSRRMTAAEFNECVLAALNRRWTQQHIFGGFQTTASIHSCQSLGGSSAEVAMAEIDRESRLTSAPKRRFHKTAERAEACPADQATAEFEERFVNVSATRSVGFGPVFRPPQPRESRSNTRSRARSRFCPSLATLPEALRAIDPTRRLVANRVAFASN</sequence>
<dbReference type="KEGG" id="bge:BC1002_4922"/>
<reference evidence="2 3" key="2">
    <citation type="journal article" date="2012" name="J. Bacteriol.">
        <title>Genome Sequences of Burkholderia sp. Strains CCGE1002 and H160, Isolated from Legume Nodules in Mexico and Brazil.</title>
        <authorList>
            <person name="Ormeno-Orrillo E."/>
            <person name="Rogel M.A."/>
            <person name="Chueire L.M."/>
            <person name="Tiedje J.M."/>
            <person name="Martinez-Romero E."/>
            <person name="Hungria M."/>
        </authorList>
    </citation>
    <scope>NUCLEOTIDE SEQUENCE [LARGE SCALE GENOMIC DNA]</scope>
    <source>
        <strain evidence="2 3">CCGE1002</strain>
    </source>
</reference>
<evidence type="ECO:0000313" key="2">
    <source>
        <dbReference type="EMBL" id="ADG18872.1"/>
    </source>
</evidence>
<evidence type="ECO:0000256" key="1">
    <source>
        <dbReference type="SAM" id="MobiDB-lite"/>
    </source>
</evidence>
<accession>D5WDR9</accession>
<dbReference type="EMBL" id="CP002014">
    <property type="protein sequence ID" value="ADG18872.1"/>
    <property type="molecule type" value="Genomic_DNA"/>
</dbReference>